<accession>A0A815UQ46</accession>
<comment type="caution">
    <text evidence="1">The sequence shown here is derived from an EMBL/GenBank/DDBJ whole genome shotgun (WGS) entry which is preliminary data.</text>
</comment>
<name>A0A815UQ46_9BILA</name>
<proteinExistence type="predicted"/>
<dbReference type="EMBL" id="CAJNOT010009250">
    <property type="protein sequence ID" value="CAF1523845.1"/>
    <property type="molecule type" value="Genomic_DNA"/>
</dbReference>
<evidence type="ECO:0000313" key="2">
    <source>
        <dbReference type="Proteomes" id="UP000663864"/>
    </source>
</evidence>
<evidence type="ECO:0000313" key="1">
    <source>
        <dbReference type="EMBL" id="CAF1523845.1"/>
    </source>
</evidence>
<reference evidence="1" key="1">
    <citation type="submission" date="2021-02" db="EMBL/GenBank/DDBJ databases">
        <authorList>
            <person name="Nowell W R."/>
        </authorList>
    </citation>
    <scope>NUCLEOTIDE SEQUENCE</scope>
</reference>
<dbReference type="Proteomes" id="UP000663864">
    <property type="component" value="Unassembled WGS sequence"/>
</dbReference>
<dbReference type="AlphaFoldDB" id="A0A815UQ46"/>
<sequence>MKYFKVGSINLSDIQFFFRTIFKNIKYIYHHLNSLCLNIPTADDKILEDIKEINKYENLPSPFRIKRVLDNIYLKWK</sequence>
<protein>
    <submittedName>
        <fullName evidence="1">Uncharacterized protein</fullName>
    </submittedName>
</protein>
<organism evidence="1 2">
    <name type="scientific">Rotaria sordida</name>
    <dbReference type="NCBI Taxonomy" id="392033"/>
    <lineage>
        <taxon>Eukaryota</taxon>
        <taxon>Metazoa</taxon>
        <taxon>Spiralia</taxon>
        <taxon>Gnathifera</taxon>
        <taxon>Rotifera</taxon>
        <taxon>Eurotatoria</taxon>
        <taxon>Bdelloidea</taxon>
        <taxon>Philodinida</taxon>
        <taxon>Philodinidae</taxon>
        <taxon>Rotaria</taxon>
    </lineage>
</organism>
<gene>
    <name evidence="1" type="ORF">ZHD862_LOCUS38477</name>
</gene>